<protein>
    <submittedName>
        <fullName evidence="1">DUF1934 domain-containing protein</fullName>
    </submittedName>
</protein>
<comment type="caution">
    <text evidence="1">The sequence shown here is derived from an EMBL/GenBank/DDBJ whole genome shotgun (WGS) entry which is preliminary data.</text>
</comment>
<dbReference type="SUPFAM" id="SSF50814">
    <property type="entry name" value="Lipocalins"/>
    <property type="match status" value="1"/>
</dbReference>
<gene>
    <name evidence="1" type="ORF">IDH45_00095</name>
</gene>
<dbReference type="EMBL" id="JACXJA010000001">
    <property type="protein sequence ID" value="MBD2860385.1"/>
    <property type="molecule type" value="Genomic_DNA"/>
</dbReference>
<dbReference type="Proteomes" id="UP000639396">
    <property type="component" value="Unassembled WGS sequence"/>
</dbReference>
<dbReference type="AlphaFoldDB" id="A0A927C309"/>
<keyword evidence="2" id="KW-1185">Reference proteome</keyword>
<dbReference type="InterPro" id="IPR012674">
    <property type="entry name" value="Calycin"/>
</dbReference>
<organism evidence="1 2">
    <name type="scientific">Paenibacillus oceani</name>
    <dbReference type="NCBI Taxonomy" id="2772510"/>
    <lineage>
        <taxon>Bacteria</taxon>
        <taxon>Bacillati</taxon>
        <taxon>Bacillota</taxon>
        <taxon>Bacilli</taxon>
        <taxon>Bacillales</taxon>
        <taxon>Paenibacillaceae</taxon>
        <taxon>Paenibacillus</taxon>
    </lineage>
</organism>
<dbReference type="InterPro" id="IPR015231">
    <property type="entry name" value="DUF1934"/>
</dbReference>
<evidence type="ECO:0000313" key="1">
    <source>
        <dbReference type="EMBL" id="MBD2860385.1"/>
    </source>
</evidence>
<dbReference type="RefSeq" id="WP_190923516.1">
    <property type="nucleotide sequence ID" value="NZ_JACXJA010000001.1"/>
</dbReference>
<accession>A0A927C309</accession>
<proteinExistence type="predicted"/>
<evidence type="ECO:0000313" key="2">
    <source>
        <dbReference type="Proteomes" id="UP000639396"/>
    </source>
</evidence>
<name>A0A927C309_9BACL</name>
<reference evidence="1" key="1">
    <citation type="submission" date="2020-09" db="EMBL/GenBank/DDBJ databases">
        <title>A novel bacterium of genus Paenibacillus, isolated from South China Sea.</title>
        <authorList>
            <person name="Huang H."/>
            <person name="Mo K."/>
            <person name="Hu Y."/>
        </authorList>
    </citation>
    <scope>NUCLEOTIDE SEQUENCE</scope>
    <source>
        <strain evidence="1">IB182363</strain>
    </source>
</reference>
<dbReference type="Pfam" id="PF09148">
    <property type="entry name" value="DUF1934"/>
    <property type="match status" value="1"/>
</dbReference>
<dbReference type="Gene3D" id="2.40.128.20">
    <property type="match status" value="1"/>
</dbReference>
<sequence length="137" mass="15917">MKRTVRIRIESRQAGQSHVQETAGELYHKQESYYLRYREPDSESGKTTATVKWDDKQVKVFRHGDVQSDLTFISGTRTAGYYELPQGRMEMECFTHGIERKLDRGLGTLSWSYDLYANGVHAGRIRLRVVIEEEQAE</sequence>